<dbReference type="AlphaFoldDB" id="A0A8J8B9H9"/>
<evidence type="ECO:0000313" key="1">
    <source>
        <dbReference type="EMBL" id="MBS0126512.1"/>
    </source>
</evidence>
<comment type="caution">
    <text evidence="1">The sequence shown here is derived from an EMBL/GenBank/DDBJ whole genome shotgun (WGS) entry which is preliminary data.</text>
</comment>
<dbReference type="InterPro" id="IPR058690">
    <property type="entry name" value="BrxE"/>
</dbReference>
<sequence length="170" mass="18849">MVLSEQSTFMRRIIALRYLVGFLGEKSQCNWWPTSFYETSSIRFLEPVFSRTAPLAQYHGAVEAARRFHDENLSVGSFHIFRLPEEIEQDLHEMVQAQLLELFDPGLIVDRASALNALSKVSNGAAGEAVGPVLVGKIDELRASALLDKIGAIYQIALSSDTHALPYLVA</sequence>
<name>A0A8J8B9H9_9RHOB</name>
<keyword evidence="2" id="KW-1185">Reference proteome</keyword>
<dbReference type="EMBL" id="JAGTUU010000010">
    <property type="protein sequence ID" value="MBS0126512.1"/>
    <property type="molecule type" value="Genomic_DNA"/>
</dbReference>
<dbReference type="Pfam" id="PF26412">
    <property type="entry name" value="BrxE"/>
    <property type="match status" value="1"/>
</dbReference>
<organism evidence="1 2">
    <name type="scientific">Thetidibacter halocola</name>
    <dbReference type="NCBI Taxonomy" id="2827239"/>
    <lineage>
        <taxon>Bacteria</taxon>
        <taxon>Pseudomonadati</taxon>
        <taxon>Pseudomonadota</taxon>
        <taxon>Alphaproteobacteria</taxon>
        <taxon>Rhodobacterales</taxon>
        <taxon>Roseobacteraceae</taxon>
        <taxon>Thetidibacter</taxon>
    </lineage>
</organism>
<evidence type="ECO:0000313" key="2">
    <source>
        <dbReference type="Proteomes" id="UP000681356"/>
    </source>
</evidence>
<dbReference type="Proteomes" id="UP000681356">
    <property type="component" value="Unassembled WGS sequence"/>
</dbReference>
<reference evidence="1" key="1">
    <citation type="submission" date="2021-04" db="EMBL/GenBank/DDBJ databases">
        <authorList>
            <person name="Yoon J."/>
        </authorList>
    </citation>
    <scope>NUCLEOTIDE SEQUENCE</scope>
    <source>
        <strain evidence="1">KMU-90</strain>
    </source>
</reference>
<gene>
    <name evidence="1" type="ORF">KB874_20740</name>
</gene>
<accession>A0A8J8B9H9</accession>
<proteinExistence type="predicted"/>
<dbReference type="NCBIfam" id="NF033447">
    <property type="entry name" value="BrxE_fam"/>
    <property type="match status" value="1"/>
</dbReference>
<protein>
    <submittedName>
        <fullName evidence="1">BrxE family protein</fullName>
    </submittedName>
</protein>